<gene>
    <name evidence="5" type="ORF">FIV46_06120</name>
</gene>
<reference evidence="6" key="1">
    <citation type="submission" date="2019-06" db="EMBL/GenBank/DDBJ databases">
        <title>The complete genome of Emcibacter congregatus ZYLT.</title>
        <authorList>
            <person name="Zhao Z."/>
        </authorList>
    </citation>
    <scope>NUCLEOTIDE SEQUENCE [LARGE SCALE GENOMIC DNA]</scope>
    <source>
        <strain evidence="6">MCCC 1A06723</strain>
    </source>
</reference>
<keyword evidence="3" id="KW-0812">Transmembrane</keyword>
<keyword evidence="2" id="KW-0175">Coiled coil</keyword>
<dbReference type="InterPro" id="IPR058625">
    <property type="entry name" value="MdtA-like_BSH"/>
</dbReference>
<keyword evidence="3" id="KW-0472">Membrane</keyword>
<evidence type="ECO:0000256" key="3">
    <source>
        <dbReference type="SAM" id="Phobius"/>
    </source>
</evidence>
<dbReference type="RefSeq" id="WP_139939502.1">
    <property type="nucleotide sequence ID" value="NZ_JBHSYP010000003.1"/>
</dbReference>
<feature type="transmembrane region" description="Helical" evidence="3">
    <location>
        <begin position="6"/>
        <end position="26"/>
    </location>
</feature>
<comment type="similarity">
    <text evidence="1">Belongs to the membrane fusion protein (MFP) (TC 8.A.1) family.</text>
</comment>
<keyword evidence="6" id="KW-1185">Reference proteome</keyword>
<proteinExistence type="inferred from homology"/>
<keyword evidence="3" id="KW-1133">Transmembrane helix</keyword>
<feature type="domain" description="Multidrug resistance protein MdtA-like barrel-sandwich hybrid" evidence="4">
    <location>
        <begin position="48"/>
        <end position="211"/>
    </location>
</feature>
<dbReference type="OrthoDB" id="9778236at2"/>
<evidence type="ECO:0000256" key="2">
    <source>
        <dbReference type="SAM" id="Coils"/>
    </source>
</evidence>
<dbReference type="AlphaFoldDB" id="A0A501PNU1"/>
<evidence type="ECO:0000256" key="1">
    <source>
        <dbReference type="ARBA" id="ARBA00009477"/>
    </source>
</evidence>
<dbReference type="EMBL" id="VFIY01000005">
    <property type="protein sequence ID" value="TPD61782.1"/>
    <property type="molecule type" value="Genomic_DNA"/>
</dbReference>
<evidence type="ECO:0000313" key="5">
    <source>
        <dbReference type="EMBL" id="TPD61782.1"/>
    </source>
</evidence>
<evidence type="ECO:0000313" key="6">
    <source>
        <dbReference type="Proteomes" id="UP000319148"/>
    </source>
</evidence>
<dbReference type="Gene3D" id="2.40.30.170">
    <property type="match status" value="1"/>
</dbReference>
<comment type="caution">
    <text evidence="5">The sequence shown here is derived from an EMBL/GenBank/DDBJ whole genome shotgun (WGS) entry which is preliminary data.</text>
</comment>
<dbReference type="SUPFAM" id="SSF111369">
    <property type="entry name" value="HlyD-like secretion proteins"/>
    <property type="match status" value="1"/>
</dbReference>
<feature type="coiled-coil region" evidence="2">
    <location>
        <begin position="147"/>
        <end position="188"/>
    </location>
</feature>
<dbReference type="Proteomes" id="UP000319148">
    <property type="component" value="Unassembled WGS sequence"/>
</dbReference>
<dbReference type="PANTHER" id="PTHR30438">
    <property type="entry name" value="36 KDA ANTIGEN-RELATED"/>
    <property type="match status" value="1"/>
</dbReference>
<dbReference type="Gene3D" id="1.10.287.470">
    <property type="entry name" value="Helix hairpin bin"/>
    <property type="match status" value="1"/>
</dbReference>
<feature type="coiled-coil region" evidence="2">
    <location>
        <begin position="79"/>
        <end position="122"/>
    </location>
</feature>
<evidence type="ECO:0000259" key="4">
    <source>
        <dbReference type="Pfam" id="PF25917"/>
    </source>
</evidence>
<accession>A0A501PNU1</accession>
<dbReference type="GO" id="GO:0005886">
    <property type="term" value="C:plasma membrane"/>
    <property type="evidence" value="ECO:0007669"/>
    <property type="project" value="TreeGrafter"/>
</dbReference>
<name>A0A501PNU1_9PROT</name>
<dbReference type="GO" id="GO:0022857">
    <property type="term" value="F:transmembrane transporter activity"/>
    <property type="evidence" value="ECO:0007669"/>
    <property type="project" value="InterPro"/>
</dbReference>
<organism evidence="5 6">
    <name type="scientific">Emcibacter nanhaiensis</name>
    <dbReference type="NCBI Taxonomy" id="1505037"/>
    <lineage>
        <taxon>Bacteria</taxon>
        <taxon>Pseudomonadati</taxon>
        <taxon>Pseudomonadota</taxon>
        <taxon>Alphaproteobacteria</taxon>
        <taxon>Emcibacterales</taxon>
        <taxon>Emcibacteraceae</taxon>
        <taxon>Emcibacter</taxon>
    </lineage>
</organism>
<sequence>MSGSFLRNAFIFIIVIAAVIGGVRWWQARNNGEFSDFAMGNGRIEADQVDVATKYGGRIIAIYANEGDLVKPGQVLAVMDTAEEEALLEEARASIAQAEQSVREVEATIVQRESELKFADQELERTRALVAKGHVSQQQADQKISTRDIAAAALEAAKARLKTTEQAVASAQAEVKRIKIQIDEATLKAPVTGRVLYRLAENGEVLGAGGKVLTLVDLSDIYMTIFLPSAEAARVRFGAEARIKVDAAPGRVVPAVVTFVSPEAQFTPKQVETRDEREKLMFRVKVTIPSELVMKNIDRVKTGVRGLAYVRLNRDVAWPEELEVNLSQPEG</sequence>
<protein>
    <submittedName>
        <fullName evidence="5">Efflux RND transporter periplasmic adaptor subunit</fullName>
    </submittedName>
</protein>
<dbReference type="NCBIfam" id="TIGR01730">
    <property type="entry name" value="RND_mfp"/>
    <property type="match status" value="1"/>
</dbReference>
<dbReference type="Pfam" id="PF25917">
    <property type="entry name" value="BSH_RND"/>
    <property type="match status" value="1"/>
</dbReference>
<dbReference type="InterPro" id="IPR006143">
    <property type="entry name" value="RND_pump_MFP"/>
</dbReference>
<dbReference type="PANTHER" id="PTHR30438:SF2">
    <property type="entry name" value="MEMBRANE PROTEIN"/>
    <property type="match status" value="1"/>
</dbReference>
<dbReference type="Gene3D" id="2.40.50.100">
    <property type="match status" value="1"/>
</dbReference>